<sequence length="59" mass="6557">MRYDFFDDPVDWAFAALFALLTLAAWGLRLWEPSIGGPLTNLALNFAALIVVLLAAQYL</sequence>
<reference evidence="2 3" key="1">
    <citation type="submission" date="2018-08" db="EMBL/GenBank/DDBJ databases">
        <title>Genome sequence of Methylocystis hirsuta CSC1, a methanotroph able to accumulate PHAs.</title>
        <authorList>
            <person name="Bordel S."/>
            <person name="Rodriguez E."/>
            <person name="Gancedo J."/>
            <person name="Munoz R."/>
        </authorList>
    </citation>
    <scope>NUCLEOTIDE SEQUENCE [LARGE SCALE GENOMIC DNA]</scope>
    <source>
        <strain evidence="2 3">CSC1</strain>
    </source>
</reference>
<keyword evidence="3" id="KW-1185">Reference proteome</keyword>
<dbReference type="Proteomes" id="UP000268623">
    <property type="component" value="Unassembled WGS sequence"/>
</dbReference>
<organism evidence="2 3">
    <name type="scientific">Methylocystis hirsuta</name>
    <dbReference type="NCBI Taxonomy" id="369798"/>
    <lineage>
        <taxon>Bacteria</taxon>
        <taxon>Pseudomonadati</taxon>
        <taxon>Pseudomonadota</taxon>
        <taxon>Alphaproteobacteria</taxon>
        <taxon>Hyphomicrobiales</taxon>
        <taxon>Methylocystaceae</taxon>
        <taxon>Methylocystis</taxon>
    </lineage>
</organism>
<accession>A0A3M9XR19</accession>
<feature type="transmembrane region" description="Helical" evidence="1">
    <location>
        <begin position="38"/>
        <end position="58"/>
    </location>
</feature>
<name>A0A3M9XR19_9HYPH</name>
<keyword evidence="1" id="KW-0472">Membrane</keyword>
<evidence type="ECO:0000256" key="1">
    <source>
        <dbReference type="SAM" id="Phobius"/>
    </source>
</evidence>
<dbReference type="RefSeq" id="WP_123176168.1">
    <property type="nucleotide sequence ID" value="NZ_QWDD01000001.1"/>
</dbReference>
<keyword evidence="1" id="KW-1133">Transmembrane helix</keyword>
<evidence type="ECO:0000313" key="3">
    <source>
        <dbReference type="Proteomes" id="UP000268623"/>
    </source>
</evidence>
<gene>
    <name evidence="2" type="ORF">D1O30_12070</name>
</gene>
<proteinExistence type="predicted"/>
<evidence type="ECO:0000313" key="2">
    <source>
        <dbReference type="EMBL" id="RNJ50222.1"/>
    </source>
</evidence>
<feature type="transmembrane region" description="Helical" evidence="1">
    <location>
        <begin position="12"/>
        <end position="31"/>
    </location>
</feature>
<dbReference type="AlphaFoldDB" id="A0A3M9XR19"/>
<comment type="caution">
    <text evidence="2">The sequence shown here is derived from an EMBL/GenBank/DDBJ whole genome shotgun (WGS) entry which is preliminary data.</text>
</comment>
<keyword evidence="1" id="KW-0812">Transmembrane</keyword>
<dbReference type="EMBL" id="QWDD01000001">
    <property type="protein sequence ID" value="RNJ50222.1"/>
    <property type="molecule type" value="Genomic_DNA"/>
</dbReference>
<protein>
    <submittedName>
        <fullName evidence="2">Uncharacterized protein</fullName>
    </submittedName>
</protein>